<dbReference type="AlphaFoldDB" id="A0A0E0FF01"/>
<keyword evidence="3" id="KW-1185">Reference proteome</keyword>
<sequence length="85" mass="9866">MSEEQQLPADFQLIGNLRRNKEVADKKPEKKIQILGIPALEAGSIGGSIQRCWEQEQRAWKAMGSGHLARDDYHRGWRRKRRRPS</sequence>
<feature type="region of interest" description="Disordered" evidence="1">
    <location>
        <begin position="64"/>
        <end position="85"/>
    </location>
</feature>
<dbReference type="Gramene" id="ONIVA01G00340.1">
    <property type="protein sequence ID" value="ONIVA01G00340.1"/>
    <property type="gene ID" value="ONIVA01G00340"/>
</dbReference>
<reference evidence="2" key="2">
    <citation type="submission" date="2018-04" db="EMBL/GenBank/DDBJ databases">
        <title>OnivRS2 (Oryza nivara Reference Sequence Version 2).</title>
        <authorList>
            <person name="Zhang J."/>
            <person name="Kudrna D."/>
            <person name="Lee S."/>
            <person name="Talag J."/>
            <person name="Rajasekar S."/>
            <person name="Welchert J."/>
            <person name="Hsing Y.-I."/>
            <person name="Wing R.A."/>
        </authorList>
    </citation>
    <scope>NUCLEOTIDE SEQUENCE [LARGE SCALE GENOMIC DNA]</scope>
</reference>
<organism evidence="2">
    <name type="scientific">Oryza nivara</name>
    <name type="common">Indian wild rice</name>
    <name type="synonym">Oryza sativa f. spontanea</name>
    <dbReference type="NCBI Taxonomy" id="4536"/>
    <lineage>
        <taxon>Eukaryota</taxon>
        <taxon>Viridiplantae</taxon>
        <taxon>Streptophyta</taxon>
        <taxon>Embryophyta</taxon>
        <taxon>Tracheophyta</taxon>
        <taxon>Spermatophyta</taxon>
        <taxon>Magnoliopsida</taxon>
        <taxon>Liliopsida</taxon>
        <taxon>Poales</taxon>
        <taxon>Poaceae</taxon>
        <taxon>BOP clade</taxon>
        <taxon>Oryzoideae</taxon>
        <taxon>Oryzeae</taxon>
        <taxon>Oryzinae</taxon>
        <taxon>Oryza</taxon>
    </lineage>
</organism>
<reference evidence="2" key="1">
    <citation type="submission" date="2015-04" db="UniProtKB">
        <authorList>
            <consortium name="EnsemblPlants"/>
        </authorList>
    </citation>
    <scope>IDENTIFICATION</scope>
    <source>
        <strain evidence="2">SL10</strain>
    </source>
</reference>
<dbReference type="HOGENOM" id="CLU_187160_0_0_1"/>
<evidence type="ECO:0000313" key="3">
    <source>
        <dbReference type="Proteomes" id="UP000006591"/>
    </source>
</evidence>
<name>A0A0E0FF01_ORYNI</name>
<proteinExistence type="predicted"/>
<protein>
    <submittedName>
        <fullName evidence="2">Uncharacterized protein</fullName>
    </submittedName>
</protein>
<dbReference type="Proteomes" id="UP000006591">
    <property type="component" value="Chromosome 1"/>
</dbReference>
<evidence type="ECO:0000256" key="1">
    <source>
        <dbReference type="SAM" id="MobiDB-lite"/>
    </source>
</evidence>
<dbReference type="OMA" id="YHRGWRR"/>
<evidence type="ECO:0000313" key="2">
    <source>
        <dbReference type="EnsemblPlants" id="ONIVA01G00340.1"/>
    </source>
</evidence>
<feature type="compositionally biased region" description="Basic residues" evidence="1">
    <location>
        <begin position="76"/>
        <end position="85"/>
    </location>
</feature>
<accession>A0A0E0FF01</accession>
<dbReference type="EnsemblPlants" id="ONIVA01G00340.1">
    <property type="protein sequence ID" value="ONIVA01G00340.1"/>
    <property type="gene ID" value="ONIVA01G00340"/>
</dbReference>